<comment type="caution">
    <text evidence="2">The sequence shown here is derived from an EMBL/GenBank/DDBJ whole genome shotgun (WGS) entry which is preliminary data.</text>
</comment>
<keyword evidence="1" id="KW-1133">Transmembrane helix</keyword>
<sequence length="109" mass="11794">MSGVVDTILRTVGWRTTDPSVIRSQDVQTQSQAVKEATVEGLVGAGMALACSSVVILGACKLFPRFNRSLSVSGRTALVVTPAFGAFFLLAELKMNEFKKMRKHLPSQH</sequence>
<name>A0AAD5DUW9_9CHLO</name>
<organism evidence="2 3">
    <name type="scientific">Chlorella ohadii</name>
    <dbReference type="NCBI Taxonomy" id="2649997"/>
    <lineage>
        <taxon>Eukaryota</taxon>
        <taxon>Viridiplantae</taxon>
        <taxon>Chlorophyta</taxon>
        <taxon>core chlorophytes</taxon>
        <taxon>Trebouxiophyceae</taxon>
        <taxon>Chlorellales</taxon>
        <taxon>Chlorellaceae</taxon>
        <taxon>Chlorella clade</taxon>
        <taxon>Chlorella</taxon>
    </lineage>
</organism>
<feature type="transmembrane region" description="Helical" evidence="1">
    <location>
        <begin position="42"/>
        <end position="64"/>
    </location>
</feature>
<protein>
    <submittedName>
        <fullName evidence="2">Uncharacterized protein</fullName>
    </submittedName>
</protein>
<keyword evidence="1" id="KW-0812">Transmembrane</keyword>
<gene>
    <name evidence="2" type="ORF">COHA_003593</name>
</gene>
<dbReference type="InterPro" id="IPR005050">
    <property type="entry name" value="Enod93"/>
</dbReference>
<accession>A0AAD5DUW9</accession>
<dbReference type="Proteomes" id="UP001205105">
    <property type="component" value="Unassembled WGS sequence"/>
</dbReference>
<proteinExistence type="predicted"/>
<evidence type="ECO:0000256" key="1">
    <source>
        <dbReference type="SAM" id="Phobius"/>
    </source>
</evidence>
<dbReference type="AlphaFoldDB" id="A0AAD5DUW9"/>
<dbReference type="Pfam" id="PF03386">
    <property type="entry name" value="ENOD93"/>
    <property type="match status" value="1"/>
</dbReference>
<dbReference type="EMBL" id="JADXDR010000048">
    <property type="protein sequence ID" value="KAI7842848.1"/>
    <property type="molecule type" value="Genomic_DNA"/>
</dbReference>
<keyword evidence="1" id="KW-0472">Membrane</keyword>
<feature type="transmembrane region" description="Helical" evidence="1">
    <location>
        <begin position="76"/>
        <end position="93"/>
    </location>
</feature>
<keyword evidence="3" id="KW-1185">Reference proteome</keyword>
<evidence type="ECO:0000313" key="2">
    <source>
        <dbReference type="EMBL" id="KAI7842848.1"/>
    </source>
</evidence>
<reference evidence="2" key="1">
    <citation type="submission" date="2020-11" db="EMBL/GenBank/DDBJ databases">
        <title>Chlorella ohadii genome sequencing and assembly.</title>
        <authorList>
            <person name="Murik O."/>
            <person name="Treves H."/>
            <person name="Kedem I."/>
            <person name="Shotland Y."/>
            <person name="Kaplan A."/>
        </authorList>
    </citation>
    <scope>NUCLEOTIDE SEQUENCE</scope>
    <source>
        <strain evidence="2">1</strain>
    </source>
</reference>
<evidence type="ECO:0000313" key="3">
    <source>
        <dbReference type="Proteomes" id="UP001205105"/>
    </source>
</evidence>